<dbReference type="GO" id="GO:0000287">
    <property type="term" value="F:magnesium ion binding"/>
    <property type="evidence" value="ECO:0007669"/>
    <property type="project" value="InterPro"/>
</dbReference>
<feature type="domain" description="Thiamine pyrophosphate enzyme N-terminal TPP-binding" evidence="6">
    <location>
        <begin position="4"/>
        <end position="117"/>
    </location>
</feature>
<dbReference type="GO" id="GO:0009099">
    <property type="term" value="P:L-valine biosynthetic process"/>
    <property type="evidence" value="ECO:0007669"/>
    <property type="project" value="TreeGrafter"/>
</dbReference>
<sequence>MSKKGSDIIVESLINHEVPYIFGIPGAKIDGVFDALVDKGPELILARHEQNAAFMAQGIGRLTGEPGLVIATSGPGASNLATGLVTATAEGDPVLALAGQVKRSDLSKLTHQSMNNAALFSPITKFSTEIQDPETLSENIANAYRIAKTAKKGATFLSIPQDVTDSPVTGEAIKPLSAPKLGHASAETIAALAERIKQAKLPVLLLGMRASARKVTAAIRELVAITGLPVVETFQGAGIISKELEEHFFGRVGLFRNQPGDRLLKRSDLVIAIGYDPIEYEARNWNAEKDARVIVIDEVQMEIDQYMQPEEELIGDMSKNILKLSEAFSEPILTEDAQDYLETLQEKLTIKEVKTSTIENRLHPLEIVQTLQEKTTNEMTVTVDVGSHYIWMARHFRSYEPRHLLFSNGMQTLGVALPWAISAALVRPNTQIISVSGDGGFLFSAQELETAVRLKQNIVHIIWNDGSYDMVKFQEEMKYNRSSGVDFGPVDFVKYAEAFGAKGVRVHSQAEFAAALEEGMQTEGPVIIDVPVDYSDNQELGKTLLPDQLY</sequence>
<dbReference type="NCBIfam" id="TIGR02418">
    <property type="entry name" value="acolac_catab"/>
    <property type="match status" value="1"/>
</dbReference>
<dbReference type="GO" id="GO:0009097">
    <property type="term" value="P:isoleucine biosynthetic process"/>
    <property type="evidence" value="ECO:0007669"/>
    <property type="project" value="TreeGrafter"/>
</dbReference>
<evidence type="ECO:0000256" key="1">
    <source>
        <dbReference type="ARBA" id="ARBA00007812"/>
    </source>
</evidence>
<name>A0A125W7M0_ENTFL</name>
<dbReference type="HOGENOM" id="CLU_013748_3_2_9"/>
<accession>A0A125W7M0</accession>
<dbReference type="GeneID" id="60893604"/>
<dbReference type="PANTHER" id="PTHR18968:SF129">
    <property type="entry name" value="ACETOLACTATE SYNTHASE"/>
    <property type="match status" value="1"/>
</dbReference>
<dbReference type="EMBL" id="AEBR01000024">
    <property type="protein sequence ID" value="EFM83532.1"/>
    <property type="molecule type" value="Genomic_DNA"/>
</dbReference>
<dbReference type="CDD" id="cd07035">
    <property type="entry name" value="TPP_PYR_POX_like"/>
    <property type="match status" value="1"/>
</dbReference>
<dbReference type="PROSITE" id="PS00187">
    <property type="entry name" value="TPP_ENZYMES"/>
    <property type="match status" value="1"/>
</dbReference>
<dbReference type="InterPro" id="IPR012782">
    <property type="entry name" value="Acetolactate_synth_catblc"/>
</dbReference>
<dbReference type="SUPFAM" id="SSF52467">
    <property type="entry name" value="DHS-like NAD/FAD-binding domain"/>
    <property type="match status" value="1"/>
</dbReference>
<evidence type="ECO:0000259" key="4">
    <source>
        <dbReference type="Pfam" id="PF00205"/>
    </source>
</evidence>
<keyword evidence="7" id="KW-0808">Transferase</keyword>
<dbReference type="FunFam" id="3.40.50.970:FF:000007">
    <property type="entry name" value="Acetolactate synthase"/>
    <property type="match status" value="1"/>
</dbReference>
<evidence type="ECO:0000256" key="2">
    <source>
        <dbReference type="ARBA" id="ARBA00023052"/>
    </source>
</evidence>
<dbReference type="SUPFAM" id="SSF52518">
    <property type="entry name" value="Thiamin diphosphate-binding fold (THDP-binding)"/>
    <property type="match status" value="2"/>
</dbReference>
<dbReference type="AlphaFoldDB" id="A0A125W7M0"/>
<evidence type="ECO:0000256" key="3">
    <source>
        <dbReference type="RuleBase" id="RU362132"/>
    </source>
</evidence>
<reference evidence="8" key="1">
    <citation type="submission" date="2010-07" db="EMBL/GenBank/DDBJ databases">
        <authorList>
            <person name="Weinstock G."/>
            <person name="Sodergren E."/>
            <person name="Clifton S."/>
            <person name="Fulton L."/>
            <person name="Fulton B."/>
            <person name="Courtney L."/>
            <person name="Fronick C."/>
            <person name="Harrison M."/>
            <person name="Strong C."/>
            <person name="Farmer C."/>
            <person name="Delahaunty K."/>
            <person name="Markovic C."/>
            <person name="Hall O."/>
            <person name="Minx P."/>
            <person name="Tomlinson C."/>
            <person name="Mitreva M."/>
            <person name="Hou S."/>
            <person name="Chen J."/>
            <person name="Wollam A."/>
            <person name="Pepin K.H."/>
            <person name="Johnson M."/>
            <person name="Bhonagiri V."/>
            <person name="Zhang X."/>
            <person name="Suruliraj S."/>
            <person name="Warren W."/>
            <person name="Chinwalla A."/>
            <person name="Mardis E.R."/>
            <person name="Wilson R.K."/>
        </authorList>
    </citation>
    <scope>NUCLEOTIDE SEQUENCE [LARGE SCALE GENOMIC DNA]</scope>
    <source>
        <strain evidence="8">TX4248</strain>
    </source>
</reference>
<dbReference type="GO" id="GO:0030976">
    <property type="term" value="F:thiamine pyrophosphate binding"/>
    <property type="evidence" value="ECO:0007669"/>
    <property type="project" value="InterPro"/>
</dbReference>
<dbReference type="InterPro" id="IPR029035">
    <property type="entry name" value="DHS-like_NAD/FAD-binding_dom"/>
</dbReference>
<evidence type="ECO:0000313" key="8">
    <source>
        <dbReference type="Proteomes" id="UP000004846"/>
    </source>
</evidence>
<dbReference type="Gene3D" id="3.40.50.1220">
    <property type="entry name" value="TPP-binding domain"/>
    <property type="match status" value="1"/>
</dbReference>
<gene>
    <name evidence="7" type="primary">alsS</name>
    <name evidence="7" type="ORF">HMPREF9498_00806</name>
</gene>
<comment type="similarity">
    <text evidence="1 3">Belongs to the TPP enzyme family.</text>
</comment>
<dbReference type="GO" id="GO:0050660">
    <property type="term" value="F:flavin adenine dinucleotide binding"/>
    <property type="evidence" value="ECO:0007669"/>
    <property type="project" value="TreeGrafter"/>
</dbReference>
<dbReference type="InterPro" id="IPR000399">
    <property type="entry name" value="TPP-bd_CS"/>
</dbReference>
<evidence type="ECO:0000313" key="7">
    <source>
        <dbReference type="EMBL" id="EFM83532.1"/>
    </source>
</evidence>
<dbReference type="Pfam" id="PF00205">
    <property type="entry name" value="TPP_enzyme_M"/>
    <property type="match status" value="1"/>
</dbReference>
<evidence type="ECO:0000259" key="6">
    <source>
        <dbReference type="Pfam" id="PF02776"/>
    </source>
</evidence>
<dbReference type="Pfam" id="PF02776">
    <property type="entry name" value="TPP_enzyme_N"/>
    <property type="match status" value="1"/>
</dbReference>
<dbReference type="InterPro" id="IPR011766">
    <property type="entry name" value="TPP_enzyme_TPP-bd"/>
</dbReference>
<dbReference type="InterPro" id="IPR045229">
    <property type="entry name" value="TPP_enz"/>
</dbReference>
<dbReference type="GO" id="GO:0005948">
    <property type="term" value="C:acetolactate synthase complex"/>
    <property type="evidence" value="ECO:0007669"/>
    <property type="project" value="TreeGrafter"/>
</dbReference>
<dbReference type="Proteomes" id="UP000004846">
    <property type="component" value="Unassembled WGS sequence"/>
</dbReference>
<dbReference type="PANTHER" id="PTHR18968">
    <property type="entry name" value="THIAMINE PYROPHOSPHATE ENZYMES"/>
    <property type="match status" value="1"/>
</dbReference>
<dbReference type="GO" id="GO:0003984">
    <property type="term" value="F:acetolactate synthase activity"/>
    <property type="evidence" value="ECO:0007669"/>
    <property type="project" value="UniProtKB-EC"/>
</dbReference>
<dbReference type="EC" id="2.2.1.6" evidence="7"/>
<feature type="domain" description="Thiamine pyrophosphate enzyme central" evidence="4">
    <location>
        <begin position="189"/>
        <end position="319"/>
    </location>
</feature>
<dbReference type="InterPro" id="IPR029061">
    <property type="entry name" value="THDP-binding"/>
</dbReference>
<dbReference type="InterPro" id="IPR012001">
    <property type="entry name" value="Thiamin_PyroP_enz_TPP-bd_dom"/>
</dbReference>
<dbReference type="Gene3D" id="3.40.50.970">
    <property type="match status" value="2"/>
</dbReference>
<keyword evidence="2 3" id="KW-0786">Thiamine pyrophosphate</keyword>
<dbReference type="NCBIfam" id="NF006378">
    <property type="entry name" value="PRK08617.1"/>
    <property type="match status" value="1"/>
</dbReference>
<dbReference type="InterPro" id="IPR012000">
    <property type="entry name" value="Thiamin_PyroP_enz_cen_dom"/>
</dbReference>
<proteinExistence type="inferred from homology"/>
<feature type="domain" description="Thiamine pyrophosphate enzyme TPP-binding" evidence="5">
    <location>
        <begin position="384"/>
        <end position="530"/>
    </location>
</feature>
<protein>
    <submittedName>
        <fullName evidence="7">Acetolactate synthase, catabolic</fullName>
        <ecNumber evidence="7">2.2.1.6</ecNumber>
    </submittedName>
</protein>
<dbReference type="RefSeq" id="WP_002357923.1">
    <property type="nucleotide sequence ID" value="NZ_GL454430.1"/>
</dbReference>
<dbReference type="Pfam" id="PF02775">
    <property type="entry name" value="TPP_enzyme_C"/>
    <property type="match status" value="1"/>
</dbReference>
<organism evidence="7 8">
    <name type="scientific">Enterococcus faecalis TX4248</name>
    <dbReference type="NCBI Taxonomy" id="749495"/>
    <lineage>
        <taxon>Bacteria</taxon>
        <taxon>Bacillati</taxon>
        <taxon>Bacillota</taxon>
        <taxon>Bacilli</taxon>
        <taxon>Lactobacillales</taxon>
        <taxon>Enterococcaceae</taxon>
        <taxon>Enterococcus</taxon>
    </lineage>
</organism>
<evidence type="ECO:0000259" key="5">
    <source>
        <dbReference type="Pfam" id="PF02775"/>
    </source>
</evidence>
<comment type="caution">
    <text evidence="7">The sequence shown here is derived from an EMBL/GenBank/DDBJ whole genome shotgun (WGS) entry which is preliminary data.</text>
</comment>
<dbReference type="GO" id="GO:0034077">
    <property type="term" value="P:butanediol metabolic process"/>
    <property type="evidence" value="ECO:0007669"/>
    <property type="project" value="InterPro"/>
</dbReference>